<dbReference type="AlphaFoldDB" id="K0K4I7"/>
<evidence type="ECO:0000313" key="2">
    <source>
        <dbReference type="EMBL" id="CCH32512.1"/>
    </source>
</evidence>
<dbReference type="HOGENOM" id="CLU_1721027_0_0_11"/>
<feature type="region of interest" description="Disordered" evidence="1">
    <location>
        <begin position="122"/>
        <end position="152"/>
    </location>
</feature>
<dbReference type="EMBL" id="HE804045">
    <property type="protein sequence ID" value="CCH32512.1"/>
    <property type="molecule type" value="Genomic_DNA"/>
</dbReference>
<dbReference type="InterPro" id="IPR036894">
    <property type="entry name" value="YbaB-like_sf"/>
</dbReference>
<dbReference type="PATRIC" id="fig|1179773.3.peg.5280"/>
<organism evidence="2 3">
    <name type="scientific">Saccharothrix espanaensis (strain ATCC 51144 / DSM 44229 / JCM 9112 / NBRC 15066 / NRRL 15764)</name>
    <dbReference type="NCBI Taxonomy" id="1179773"/>
    <lineage>
        <taxon>Bacteria</taxon>
        <taxon>Bacillati</taxon>
        <taxon>Actinomycetota</taxon>
        <taxon>Actinomycetes</taxon>
        <taxon>Pseudonocardiales</taxon>
        <taxon>Pseudonocardiaceae</taxon>
        <taxon>Saccharothrix</taxon>
    </lineage>
</organism>
<gene>
    <name evidence="2" type="ordered locus">BN6_52480</name>
</gene>
<dbReference type="eggNOG" id="COG0718">
    <property type="taxonomic scope" value="Bacteria"/>
</dbReference>
<dbReference type="Gene3D" id="3.30.1310.10">
    <property type="entry name" value="Nucleoid-associated protein YbaB-like domain"/>
    <property type="match status" value="1"/>
</dbReference>
<feature type="compositionally biased region" description="Basic and acidic residues" evidence="1">
    <location>
        <begin position="122"/>
        <end position="141"/>
    </location>
</feature>
<dbReference type="SUPFAM" id="SSF82607">
    <property type="entry name" value="YbaB-like"/>
    <property type="match status" value="1"/>
</dbReference>
<dbReference type="KEGG" id="sesp:BN6_52480"/>
<dbReference type="OrthoDB" id="3685284at2"/>
<dbReference type="RefSeq" id="WP_015102624.1">
    <property type="nucleotide sequence ID" value="NC_019673.1"/>
</dbReference>
<evidence type="ECO:0000313" key="3">
    <source>
        <dbReference type="Proteomes" id="UP000006281"/>
    </source>
</evidence>
<reference evidence="2 3" key="1">
    <citation type="journal article" date="2012" name="BMC Genomics">
        <title>Complete genome sequence of Saccharothrix espanaensis DSM 44229T and comparison to the other completely sequenced Pseudonocardiaceae.</title>
        <authorList>
            <person name="Strobel T."/>
            <person name="Al-Dilaimi A."/>
            <person name="Blom J."/>
            <person name="Gessner A."/>
            <person name="Kalinowski J."/>
            <person name="Luzhetska M."/>
            <person name="Puhler A."/>
            <person name="Szczepanowski R."/>
            <person name="Bechthold A."/>
            <person name="Ruckert C."/>
        </authorList>
    </citation>
    <scope>NUCLEOTIDE SEQUENCE [LARGE SCALE GENOMIC DNA]</scope>
    <source>
        <strain evidence="3">ATCC 51144 / DSM 44229 / JCM 9112 / NBRC 15066 / NRRL 15764</strain>
    </source>
</reference>
<dbReference type="Pfam" id="PF02575">
    <property type="entry name" value="YbaB_DNA_bd"/>
    <property type="match status" value="1"/>
</dbReference>
<protein>
    <recommendedName>
        <fullName evidence="4">YbaB/EbfC DNA-binding family protein</fullName>
    </recommendedName>
</protein>
<keyword evidence="3" id="KW-1185">Reference proteome</keyword>
<evidence type="ECO:0000256" key="1">
    <source>
        <dbReference type="SAM" id="MobiDB-lite"/>
    </source>
</evidence>
<sequence length="152" mass="16393">MSEGTARDLFSGDPAAIEAGLDDWVAELERNAEHYQELQRRVDDVRLTATSPNGAVTVTVDASGALVDATFTPKVLNTAPEELGRQLMAAVGQARARITDEVGRAAAETVGGDGAQRITGYYREKFGVPDERPGRRDRAEDVDGSVYHQEGF</sequence>
<dbReference type="InterPro" id="IPR004401">
    <property type="entry name" value="YbaB/EbfC"/>
</dbReference>
<dbReference type="STRING" id="1179773.BN6_52480"/>
<accession>K0K4I7</accession>
<proteinExistence type="predicted"/>
<dbReference type="GO" id="GO:0003677">
    <property type="term" value="F:DNA binding"/>
    <property type="evidence" value="ECO:0007669"/>
    <property type="project" value="InterPro"/>
</dbReference>
<evidence type="ECO:0008006" key="4">
    <source>
        <dbReference type="Google" id="ProtNLM"/>
    </source>
</evidence>
<name>K0K4I7_SACES</name>
<dbReference type="Proteomes" id="UP000006281">
    <property type="component" value="Chromosome"/>
</dbReference>